<gene>
    <name evidence="8" type="ORF">MUO14_18150</name>
</gene>
<reference evidence="8 9" key="1">
    <citation type="submission" date="2022-04" db="EMBL/GenBank/DDBJ databases">
        <title>Halobacillus sp. isolated from saltern.</title>
        <authorList>
            <person name="Won M."/>
            <person name="Lee C.-M."/>
            <person name="Woen H.-Y."/>
            <person name="Kwon S.-W."/>
        </authorList>
    </citation>
    <scope>NUCLEOTIDE SEQUENCE [LARGE SCALE GENOMIC DNA]</scope>
    <source>
        <strain evidence="8 9">SSTM10-2</strain>
    </source>
</reference>
<proteinExistence type="inferred from homology"/>
<name>A0ABY4GWJ4_9BACI</name>
<dbReference type="RefSeq" id="WP_244751981.1">
    <property type="nucleotide sequence ID" value="NZ_CP095074.1"/>
</dbReference>
<keyword evidence="9" id="KW-1185">Reference proteome</keyword>
<dbReference type="EMBL" id="CP095074">
    <property type="protein sequence ID" value="UOQ92371.1"/>
    <property type="molecule type" value="Genomic_DNA"/>
</dbReference>
<protein>
    <recommendedName>
        <fullName evidence="2">carbonic anhydrase</fullName>
        <ecNumber evidence="2">4.2.1.1</ecNumber>
    </recommendedName>
</protein>
<dbReference type="SUPFAM" id="SSF51069">
    <property type="entry name" value="Carbonic anhydrase"/>
    <property type="match status" value="1"/>
</dbReference>
<keyword evidence="3" id="KW-0479">Metal-binding</keyword>
<dbReference type="PANTHER" id="PTHR18952:SF265">
    <property type="entry name" value="CARBONIC ANHYDRASE"/>
    <property type="match status" value="1"/>
</dbReference>
<evidence type="ECO:0000259" key="7">
    <source>
        <dbReference type="PROSITE" id="PS51144"/>
    </source>
</evidence>
<dbReference type="Pfam" id="PF00194">
    <property type="entry name" value="Carb_anhydrase"/>
    <property type="match status" value="1"/>
</dbReference>
<dbReference type="InterPro" id="IPR023561">
    <property type="entry name" value="Carbonic_anhydrase_a-class"/>
</dbReference>
<dbReference type="EC" id="4.2.1.1" evidence="2"/>
<dbReference type="SMART" id="SM01057">
    <property type="entry name" value="Carb_anhydrase"/>
    <property type="match status" value="1"/>
</dbReference>
<comment type="catalytic activity">
    <reaction evidence="6">
        <text>hydrogencarbonate + H(+) = CO2 + H2O</text>
        <dbReference type="Rhea" id="RHEA:10748"/>
        <dbReference type="ChEBI" id="CHEBI:15377"/>
        <dbReference type="ChEBI" id="CHEBI:15378"/>
        <dbReference type="ChEBI" id="CHEBI:16526"/>
        <dbReference type="ChEBI" id="CHEBI:17544"/>
        <dbReference type="EC" id="4.2.1.1"/>
    </reaction>
</comment>
<evidence type="ECO:0000256" key="5">
    <source>
        <dbReference type="ARBA" id="ARBA00023239"/>
    </source>
</evidence>
<sequence length="217" mass="24844">MGNLSNEFAACEEGDKQSPVNIKFSEVEEDQNVPEVQFQYEQATPSVINNGHSIQFNLPAEKKSNFITMDGAKYELNQFHFHTPSEHQLNGENLPMEMHLVHQSANDELAVITLMIEEGTENKELSSIWGELPTETMEKDIKMKESIELMKLIPESSSTFYYSGSLTTPPCSEGVKWIVFENPIEMSKEQIEEFKQIFPNNNRPIQSLNKREVIQNK</sequence>
<evidence type="ECO:0000256" key="1">
    <source>
        <dbReference type="ARBA" id="ARBA00010718"/>
    </source>
</evidence>
<organism evidence="8 9">
    <name type="scientific">Halobacillus shinanisalinarum</name>
    <dbReference type="NCBI Taxonomy" id="2932258"/>
    <lineage>
        <taxon>Bacteria</taxon>
        <taxon>Bacillati</taxon>
        <taxon>Bacillota</taxon>
        <taxon>Bacilli</taxon>
        <taxon>Bacillales</taxon>
        <taxon>Bacillaceae</taxon>
        <taxon>Halobacillus</taxon>
    </lineage>
</organism>
<dbReference type="Gene3D" id="3.10.200.10">
    <property type="entry name" value="Alpha carbonic anhydrase"/>
    <property type="match status" value="1"/>
</dbReference>
<dbReference type="PANTHER" id="PTHR18952">
    <property type="entry name" value="CARBONIC ANHYDRASE"/>
    <property type="match status" value="1"/>
</dbReference>
<evidence type="ECO:0000256" key="6">
    <source>
        <dbReference type="ARBA" id="ARBA00048348"/>
    </source>
</evidence>
<evidence type="ECO:0000313" key="9">
    <source>
        <dbReference type="Proteomes" id="UP000831880"/>
    </source>
</evidence>
<dbReference type="InterPro" id="IPR041891">
    <property type="entry name" value="Alpha_CA_prokaryot-like"/>
</dbReference>
<evidence type="ECO:0000313" key="8">
    <source>
        <dbReference type="EMBL" id="UOQ92371.1"/>
    </source>
</evidence>
<accession>A0ABY4GWJ4</accession>
<dbReference type="Proteomes" id="UP000831880">
    <property type="component" value="Chromosome"/>
</dbReference>
<evidence type="ECO:0000256" key="2">
    <source>
        <dbReference type="ARBA" id="ARBA00012925"/>
    </source>
</evidence>
<keyword evidence="5" id="KW-0456">Lyase</keyword>
<dbReference type="PROSITE" id="PS51144">
    <property type="entry name" value="ALPHA_CA_2"/>
    <property type="match status" value="1"/>
</dbReference>
<evidence type="ECO:0000256" key="4">
    <source>
        <dbReference type="ARBA" id="ARBA00022833"/>
    </source>
</evidence>
<evidence type="ECO:0000256" key="3">
    <source>
        <dbReference type="ARBA" id="ARBA00022723"/>
    </source>
</evidence>
<comment type="similarity">
    <text evidence="1">Belongs to the alpha-carbonic anhydrase family.</text>
</comment>
<dbReference type="InterPro" id="IPR001148">
    <property type="entry name" value="CA_dom"/>
</dbReference>
<feature type="domain" description="Alpha-carbonic anhydrase" evidence="7">
    <location>
        <begin position="1"/>
        <end position="217"/>
    </location>
</feature>
<dbReference type="CDD" id="cd03124">
    <property type="entry name" value="alpha_CA_prokaryotic_like"/>
    <property type="match status" value="1"/>
</dbReference>
<keyword evidence="4" id="KW-0862">Zinc</keyword>
<dbReference type="InterPro" id="IPR036398">
    <property type="entry name" value="CA_dom_sf"/>
</dbReference>